<name>Q9RYX7_DEIRA</name>
<dbReference type="KEGG" id="dra:DR_A0176"/>
<evidence type="ECO:0000313" key="10">
    <source>
        <dbReference type="EMBL" id="AAF12195.1"/>
    </source>
</evidence>
<keyword evidence="6 9" id="KW-1133">Transmembrane helix</keyword>
<dbReference type="FunCoup" id="Q9RYX7">
    <property type="interactions" value="117"/>
</dbReference>
<dbReference type="GO" id="GO:0005886">
    <property type="term" value="C:plasma membrane"/>
    <property type="evidence" value="ECO:0000318"/>
    <property type="project" value="GO_Central"/>
</dbReference>
<keyword evidence="7 9" id="KW-0472">Membrane</keyword>
<feature type="transmembrane region" description="Helical" evidence="9">
    <location>
        <begin position="255"/>
        <end position="279"/>
    </location>
</feature>
<dbReference type="NCBIfam" id="TIGR00801">
    <property type="entry name" value="ncs2"/>
    <property type="match status" value="1"/>
</dbReference>
<feature type="transmembrane region" description="Helical" evidence="9">
    <location>
        <begin position="51"/>
        <end position="69"/>
    </location>
</feature>
<keyword evidence="5 9" id="KW-0812">Transmembrane</keyword>
<dbReference type="STRING" id="243230.DR_A0176"/>
<comment type="subcellular location">
    <subcellularLocation>
        <location evidence="1">Cell membrane</location>
        <topology evidence="1">Multi-pass membrane protein</topology>
    </subcellularLocation>
</comment>
<dbReference type="InterPro" id="IPR006042">
    <property type="entry name" value="Xan_ur_permease"/>
</dbReference>
<dbReference type="PANTHER" id="PTHR42810:SF4">
    <property type="entry name" value="URIC ACID TRANSPORTER UACT"/>
    <property type="match status" value="1"/>
</dbReference>
<evidence type="ECO:0000256" key="6">
    <source>
        <dbReference type="ARBA" id="ARBA00022989"/>
    </source>
</evidence>
<feature type="transmembrane region" description="Helical" evidence="9">
    <location>
        <begin position="371"/>
        <end position="392"/>
    </location>
</feature>
<comment type="similarity">
    <text evidence="2">Belongs to the nucleobase:cation symporter-2 (NCS2) (TC 2.A.40) family.</text>
</comment>
<feature type="transmembrane region" description="Helical" evidence="9">
    <location>
        <begin position="129"/>
        <end position="148"/>
    </location>
</feature>
<feature type="region of interest" description="Disordered" evidence="8">
    <location>
        <begin position="1"/>
        <end position="31"/>
    </location>
</feature>
<feature type="transmembrane region" description="Helical" evidence="9">
    <location>
        <begin position="215"/>
        <end position="235"/>
    </location>
</feature>
<dbReference type="InParanoid" id="Q9RYX7"/>
<gene>
    <name evidence="10" type="ordered locus">DR_A0176</name>
</gene>
<feature type="transmembrane region" description="Helical" evidence="9">
    <location>
        <begin position="189"/>
        <end position="208"/>
    </location>
</feature>
<dbReference type="AlphaFoldDB" id="Q9RYX7"/>
<dbReference type="PROSITE" id="PS01116">
    <property type="entry name" value="XANTH_URACIL_PERMASE"/>
    <property type="match status" value="1"/>
</dbReference>
<keyword evidence="11" id="KW-1185">Reference proteome</keyword>
<evidence type="ECO:0000313" key="11">
    <source>
        <dbReference type="Proteomes" id="UP000002524"/>
    </source>
</evidence>
<keyword evidence="3" id="KW-0813">Transport</keyword>
<feature type="transmembrane region" description="Helical" evidence="9">
    <location>
        <begin position="342"/>
        <end position="365"/>
    </location>
</feature>
<dbReference type="NCBIfam" id="TIGR03173">
    <property type="entry name" value="pbuX"/>
    <property type="match status" value="1"/>
</dbReference>
<dbReference type="PIR" id="C75614">
    <property type="entry name" value="C75614"/>
</dbReference>
<proteinExistence type="inferred from homology"/>
<dbReference type="GO" id="GO:0042907">
    <property type="term" value="F:xanthine transmembrane transporter activity"/>
    <property type="evidence" value="ECO:0000318"/>
    <property type="project" value="GO_Central"/>
</dbReference>
<sequence length="480" mass="49155">MRFPAQALSSAHSKLSHPRRERVTATPSPTVHPVDEVPAAQNLLVFGLQHVMSMYAGIVAVPLILAGALGLDATTAARIVSASFFMCGLATLVQTLGVGPFGAKLPIVQGTTFAAVGTMILVGKEFGLPGIYGAVIAGGLFTILLAPYFSRLLRFFPPVVSGTVITMIGISLLPVAFNWAGGGVGNPNFGSPGNLGLAAITLLIVLLISRFGRGYLGRIAVLLGLVIGSVIAALFGQVNGAPISSAAWVGFTPPLAFGAPTWHLVPILSMLLVMLVVMVETTADLLAIGEITGKKVGPREVAAGLRADGLSTAVGGLFNSFPFTAFAQNVGLVRFTGIKSRFVVAAAGVILLLMGFFPKLSALVASIPLPVLGGAGLVLFASVAVSGIQTLAKVDLSDTRNLTVVSVSLALGLIPSTVPGLYAHLPAQAQLFLGSGITAASLCAILLNILFNIVGSDRPRPSATATVAEHAPEPGDLAEH</sequence>
<reference evidence="10 11" key="1">
    <citation type="journal article" date="1999" name="Science">
        <title>Genome sequence of the radioresistant bacterium Deinococcus radiodurans R1.</title>
        <authorList>
            <person name="White O."/>
            <person name="Eisen J.A."/>
            <person name="Heidelberg J.F."/>
            <person name="Hickey E.K."/>
            <person name="Peterson J.D."/>
            <person name="Dodson R.J."/>
            <person name="Haft D.H."/>
            <person name="Gwinn M.L."/>
            <person name="Nelson W.C."/>
            <person name="Richardson D.L."/>
            <person name="Moffat K.S."/>
            <person name="Qin H."/>
            <person name="Jiang L."/>
            <person name="Pamphile W."/>
            <person name="Crosby M."/>
            <person name="Shen M."/>
            <person name="Vamathevan J.J."/>
            <person name="Lam P."/>
            <person name="McDonald L."/>
            <person name="Utterback T."/>
            <person name="Zalewski C."/>
            <person name="Makarova K.S."/>
            <person name="Aravind L."/>
            <person name="Daly M.J."/>
            <person name="Minton K.W."/>
            <person name="Fleischmann R.D."/>
            <person name="Ketchum K.A."/>
            <person name="Nelson K.E."/>
            <person name="Salzberg S."/>
            <person name="Smith H.O."/>
            <person name="Venter J.C."/>
            <person name="Fraser C.M."/>
        </authorList>
    </citation>
    <scope>NUCLEOTIDE SEQUENCE [LARGE SCALE GENOMIC DNA]</scope>
    <source>
        <strain evidence="11">ATCC 13939 / DSM 20539 / JCM 16871 / LMG 4051 / NBRC 15346 / NCIMB 9279 / R1 / VKM B-1422</strain>
    </source>
</reference>
<dbReference type="NCBIfam" id="NF037981">
    <property type="entry name" value="NCS2_1"/>
    <property type="match status" value="1"/>
</dbReference>
<dbReference type="Pfam" id="PF00860">
    <property type="entry name" value="Xan_ur_permease"/>
    <property type="match status" value="1"/>
</dbReference>
<dbReference type="Proteomes" id="UP000002524">
    <property type="component" value="Chromosome 2"/>
</dbReference>
<evidence type="ECO:0000256" key="4">
    <source>
        <dbReference type="ARBA" id="ARBA00022475"/>
    </source>
</evidence>
<feature type="transmembrane region" description="Helical" evidence="9">
    <location>
        <begin position="75"/>
        <end position="93"/>
    </location>
</feature>
<evidence type="ECO:0000256" key="2">
    <source>
        <dbReference type="ARBA" id="ARBA00008821"/>
    </source>
</evidence>
<dbReference type="EMBL" id="AE001825">
    <property type="protein sequence ID" value="AAF12195.1"/>
    <property type="molecule type" value="Genomic_DNA"/>
</dbReference>
<dbReference type="PANTHER" id="PTHR42810">
    <property type="entry name" value="PURINE PERMEASE C1399.01C-RELATED"/>
    <property type="match status" value="1"/>
</dbReference>
<organism evidence="10 11">
    <name type="scientific">Deinococcus radiodurans (strain ATCC 13939 / DSM 20539 / JCM 16871 / CCUG 27074 / LMG 4051 / NBRC 15346 / NCIMB 9279 / VKM B-1422 / R1)</name>
    <dbReference type="NCBI Taxonomy" id="243230"/>
    <lineage>
        <taxon>Bacteria</taxon>
        <taxon>Thermotogati</taxon>
        <taxon>Deinococcota</taxon>
        <taxon>Deinococci</taxon>
        <taxon>Deinococcales</taxon>
        <taxon>Deinococcaceae</taxon>
        <taxon>Deinococcus</taxon>
    </lineage>
</organism>
<protein>
    <submittedName>
        <fullName evidence="10">Xanthine permease, putative</fullName>
    </submittedName>
</protein>
<dbReference type="PATRIC" id="fig|243230.17.peg.3065"/>
<feature type="transmembrane region" description="Helical" evidence="9">
    <location>
        <begin position="431"/>
        <end position="451"/>
    </location>
</feature>
<dbReference type="PaxDb" id="243230-DR_A0176"/>
<dbReference type="GO" id="GO:0042906">
    <property type="term" value="P:xanthine transport"/>
    <property type="evidence" value="ECO:0000318"/>
    <property type="project" value="GO_Central"/>
</dbReference>
<evidence type="ECO:0000256" key="9">
    <source>
        <dbReference type="SAM" id="Phobius"/>
    </source>
</evidence>
<feature type="transmembrane region" description="Helical" evidence="9">
    <location>
        <begin position="404"/>
        <end position="425"/>
    </location>
</feature>
<evidence type="ECO:0000256" key="1">
    <source>
        <dbReference type="ARBA" id="ARBA00004651"/>
    </source>
</evidence>
<evidence type="ECO:0000256" key="8">
    <source>
        <dbReference type="SAM" id="MobiDB-lite"/>
    </source>
</evidence>
<dbReference type="HOGENOM" id="CLU_017959_8_2_0"/>
<dbReference type="eggNOG" id="COG2233">
    <property type="taxonomic scope" value="Bacteria"/>
</dbReference>
<accession>Q9RYX7</accession>
<keyword evidence="4" id="KW-1003">Cell membrane</keyword>
<evidence type="ECO:0000256" key="5">
    <source>
        <dbReference type="ARBA" id="ARBA00022692"/>
    </source>
</evidence>
<dbReference type="EnsemblBacteria" id="AAF12195">
    <property type="protein sequence ID" value="AAF12195"/>
    <property type="gene ID" value="DR_A0176"/>
</dbReference>
<dbReference type="OrthoDB" id="9805749at2"/>
<evidence type="ECO:0000256" key="7">
    <source>
        <dbReference type="ARBA" id="ARBA00023136"/>
    </source>
</evidence>
<feature type="transmembrane region" description="Helical" evidence="9">
    <location>
        <begin position="155"/>
        <end position="177"/>
    </location>
</feature>
<dbReference type="InterPro" id="IPR006043">
    <property type="entry name" value="NCS2"/>
</dbReference>
<evidence type="ECO:0000256" key="3">
    <source>
        <dbReference type="ARBA" id="ARBA00022448"/>
    </source>
</evidence>
<dbReference type="InterPro" id="IPR017588">
    <property type="entry name" value="UacT-like"/>
</dbReference>